<dbReference type="EMBL" id="JALKCG010000002">
    <property type="protein sequence ID" value="MCK0207929.1"/>
    <property type="molecule type" value="Genomic_DNA"/>
</dbReference>
<proteinExistence type="inferred from homology"/>
<keyword evidence="6 7" id="KW-0472">Membrane</keyword>
<dbReference type="PANTHER" id="PTHR30065:SF1">
    <property type="entry name" value="SURFACE PRESENTATION OF ANTIGENS PROTEIN SPAR"/>
    <property type="match status" value="1"/>
</dbReference>
<keyword evidence="3" id="KW-1003">Cell membrane</keyword>
<keyword evidence="4 7" id="KW-0812">Transmembrane</keyword>
<dbReference type="RefSeq" id="WP_247199925.1">
    <property type="nucleotide sequence ID" value="NZ_JALKCG010000002.1"/>
</dbReference>
<feature type="transmembrane region" description="Helical" evidence="7">
    <location>
        <begin position="68"/>
        <end position="88"/>
    </location>
</feature>
<evidence type="ECO:0000256" key="7">
    <source>
        <dbReference type="SAM" id="Phobius"/>
    </source>
</evidence>
<accession>A0ABT0DKX0</accession>
<dbReference type="InterPro" id="IPR002010">
    <property type="entry name" value="T3SS_IM_R"/>
</dbReference>
<keyword evidence="8" id="KW-0966">Cell projection</keyword>
<name>A0ABT0DKX0_9HYPH</name>
<evidence type="ECO:0000256" key="4">
    <source>
        <dbReference type="ARBA" id="ARBA00022692"/>
    </source>
</evidence>
<evidence type="ECO:0000256" key="5">
    <source>
        <dbReference type="ARBA" id="ARBA00022989"/>
    </source>
</evidence>
<evidence type="ECO:0000313" key="9">
    <source>
        <dbReference type="Proteomes" id="UP001202867"/>
    </source>
</evidence>
<comment type="caution">
    <text evidence="8">The sequence shown here is derived from an EMBL/GenBank/DDBJ whole genome shotgun (WGS) entry which is preliminary data.</text>
</comment>
<dbReference type="PANTHER" id="PTHR30065">
    <property type="entry name" value="FLAGELLAR BIOSYNTHETIC PROTEIN FLIR"/>
    <property type="match status" value="1"/>
</dbReference>
<keyword evidence="8" id="KW-0969">Cilium</keyword>
<keyword evidence="5 7" id="KW-1133">Transmembrane helix</keyword>
<feature type="transmembrane region" description="Helical" evidence="7">
    <location>
        <begin position="181"/>
        <end position="202"/>
    </location>
</feature>
<dbReference type="Proteomes" id="UP001202867">
    <property type="component" value="Unassembled WGS sequence"/>
</dbReference>
<feature type="transmembrane region" description="Helical" evidence="7">
    <location>
        <begin position="9"/>
        <end position="31"/>
    </location>
</feature>
<feature type="transmembrane region" description="Helical" evidence="7">
    <location>
        <begin position="214"/>
        <end position="233"/>
    </location>
</feature>
<gene>
    <name evidence="8" type="primary">fliR</name>
    <name evidence="8" type="ORF">MWN33_07765</name>
</gene>
<keyword evidence="8" id="KW-0282">Flagellum</keyword>
<feature type="transmembrane region" description="Helical" evidence="7">
    <location>
        <begin position="37"/>
        <end position="56"/>
    </location>
</feature>
<evidence type="ECO:0000256" key="6">
    <source>
        <dbReference type="ARBA" id="ARBA00023136"/>
    </source>
</evidence>
<dbReference type="Pfam" id="PF01311">
    <property type="entry name" value="Bac_export_1"/>
    <property type="match status" value="1"/>
</dbReference>
<keyword evidence="9" id="KW-1185">Reference proteome</keyword>
<evidence type="ECO:0000256" key="3">
    <source>
        <dbReference type="ARBA" id="ARBA00022475"/>
    </source>
</evidence>
<organism evidence="8 9">
    <name type="scientific">Ancylobacter koreensis</name>
    <dbReference type="NCBI Taxonomy" id="266121"/>
    <lineage>
        <taxon>Bacteria</taxon>
        <taxon>Pseudomonadati</taxon>
        <taxon>Pseudomonadota</taxon>
        <taxon>Alphaproteobacteria</taxon>
        <taxon>Hyphomicrobiales</taxon>
        <taxon>Xanthobacteraceae</taxon>
        <taxon>Ancylobacter</taxon>
    </lineage>
</organism>
<evidence type="ECO:0000256" key="1">
    <source>
        <dbReference type="ARBA" id="ARBA00004651"/>
    </source>
</evidence>
<dbReference type="PRINTS" id="PR00953">
    <property type="entry name" value="TYPE3IMRPROT"/>
</dbReference>
<comment type="subcellular location">
    <subcellularLocation>
        <location evidence="1">Cell membrane</location>
        <topology evidence="1">Multi-pass membrane protein</topology>
    </subcellularLocation>
</comment>
<evidence type="ECO:0000313" key="8">
    <source>
        <dbReference type="EMBL" id="MCK0207929.1"/>
    </source>
</evidence>
<protein>
    <submittedName>
        <fullName evidence="8">Flagellar type III secretion system protein FliR</fullName>
    </submittedName>
</protein>
<reference evidence="9" key="1">
    <citation type="submission" date="2023-07" db="EMBL/GenBank/DDBJ databases">
        <title>Ancylobacter moscoviensis sp. nov., facultatively methylotrophic bacteria from activated sludge and the reclassification of Starkeya novella (Starkey 1934) Kelly et al. 2000 as Ancylobacter novellus comb. nov., Starkeya koreensis Im et al. 2006 as Ancylobacter koreensis comb.nov., Angulomicrobium tetraedrale Vasil'eva et al. 1986 as Ancylobacter tetraedralis comb. nov., Angulomicrobium amanitiforme Fritz et al. 2004 as Ancylobacter amanitiformis comb. nov. and Methylorhabdus multivorans Doronina et al. 1996 as Ancylobacter multivorans comb. nov. and emended description of the genus Ancylobacter.</title>
        <authorList>
            <person name="Doronina N."/>
            <person name="Chemodurova A."/>
            <person name="Grouzdev D."/>
            <person name="Koziaeva V."/>
            <person name="Shi W."/>
            <person name="Wu L."/>
            <person name="Kaparullina E."/>
        </authorList>
    </citation>
    <scope>NUCLEOTIDE SEQUENCE [LARGE SCALE GENOMIC DNA]</scope>
    <source>
        <strain evidence="9">Jip08</strain>
    </source>
</reference>
<comment type="similarity">
    <text evidence="2">Belongs to the FliR/MopE/SpaR family.</text>
</comment>
<evidence type="ECO:0000256" key="2">
    <source>
        <dbReference type="ARBA" id="ARBA00009772"/>
    </source>
</evidence>
<sequence>MPGAQAQAFVLPAFLIFCRLGACLMVMPVFSSSRLPVRVRLFLAVGLSLALTPLLGEPIRLMLASRTQAGILLAGAGELAIGGMIGLLARCFFLALQALMSAAAQAVGLATPAGMVAEEEGQLPEIATLLTLCASTLLLITGQHWELLRALVDSYTRLPPGGTFQAGGALGLYVDRLADTFLLALRLASPFLIYSMVVNFAVGLTNKLVPQIPVYFIATPIVTAGGLFLLYLVGDELLTMFTTAFAQWLAVG</sequence>